<dbReference type="EMBL" id="KN846996">
    <property type="protein sequence ID" value="KIW89377.1"/>
    <property type="molecule type" value="Genomic_DNA"/>
</dbReference>
<evidence type="ECO:0000259" key="7">
    <source>
        <dbReference type="Pfam" id="PF22725"/>
    </source>
</evidence>
<dbReference type="SUPFAM" id="SSF51735">
    <property type="entry name" value="NAD(P)-binding Rossmann-fold domains"/>
    <property type="match status" value="1"/>
</dbReference>
<evidence type="ECO:0000256" key="2">
    <source>
        <dbReference type="ARBA" id="ARBA00023002"/>
    </source>
</evidence>
<dbReference type="VEuPathDB" id="FungiDB:Z519_10231"/>
<evidence type="ECO:0000313" key="9">
    <source>
        <dbReference type="Proteomes" id="UP000053789"/>
    </source>
</evidence>
<reference evidence="8" key="1">
    <citation type="submission" date="2015-01" db="EMBL/GenBank/DDBJ databases">
        <title>The Genome Sequence of Cladophialophora bantiana CBS 173.52.</title>
        <authorList>
            <consortium name="The Broad Institute Genomics Platform"/>
            <person name="Cuomo C."/>
            <person name="de Hoog S."/>
            <person name="Gorbushina A."/>
            <person name="Stielow B."/>
            <person name="Teixiera M."/>
            <person name="Abouelleil A."/>
            <person name="Chapman S.B."/>
            <person name="Priest M."/>
            <person name="Young S.K."/>
            <person name="Wortman J."/>
            <person name="Nusbaum C."/>
            <person name="Birren B."/>
        </authorList>
    </citation>
    <scope>NUCLEOTIDE SEQUENCE [LARGE SCALE GENOMIC DNA]</scope>
    <source>
        <strain evidence="8">CBS 173.52</strain>
    </source>
</reference>
<dbReference type="OrthoDB" id="2129491at2759"/>
<dbReference type="PANTHER" id="PTHR22604:SF105">
    <property type="entry name" value="TRANS-1,2-DIHYDROBENZENE-1,2-DIOL DEHYDROGENASE"/>
    <property type="match status" value="1"/>
</dbReference>
<name>A0A0D2FS30_CLAB1</name>
<evidence type="ECO:0000256" key="5">
    <source>
        <dbReference type="ARBA" id="ARBA00049233"/>
    </source>
</evidence>
<evidence type="ECO:0000256" key="1">
    <source>
        <dbReference type="ARBA" id="ARBA00010928"/>
    </source>
</evidence>
<gene>
    <name evidence="8" type="ORF">Z519_10231</name>
</gene>
<dbReference type="InterPro" id="IPR036291">
    <property type="entry name" value="NAD(P)-bd_dom_sf"/>
</dbReference>
<dbReference type="InterPro" id="IPR050984">
    <property type="entry name" value="Gfo/Idh/MocA_domain"/>
</dbReference>
<organism evidence="8 9">
    <name type="scientific">Cladophialophora bantiana (strain ATCC 10958 / CBS 173.52 / CDC B-1940 / NIH 8579)</name>
    <name type="common">Xylohypha bantiana</name>
    <dbReference type="NCBI Taxonomy" id="1442370"/>
    <lineage>
        <taxon>Eukaryota</taxon>
        <taxon>Fungi</taxon>
        <taxon>Dikarya</taxon>
        <taxon>Ascomycota</taxon>
        <taxon>Pezizomycotina</taxon>
        <taxon>Eurotiomycetes</taxon>
        <taxon>Chaetothyriomycetidae</taxon>
        <taxon>Chaetothyriales</taxon>
        <taxon>Herpotrichiellaceae</taxon>
        <taxon>Cladophialophora</taxon>
    </lineage>
</organism>
<dbReference type="SUPFAM" id="SSF55347">
    <property type="entry name" value="Glyceraldehyde-3-phosphate dehydrogenase-like, C-terminal domain"/>
    <property type="match status" value="1"/>
</dbReference>
<dbReference type="Pfam" id="PF22725">
    <property type="entry name" value="GFO_IDH_MocA_C3"/>
    <property type="match status" value="1"/>
</dbReference>
<dbReference type="AlphaFoldDB" id="A0A0D2FS30"/>
<dbReference type="Pfam" id="PF01408">
    <property type="entry name" value="GFO_IDH_MocA"/>
    <property type="match status" value="1"/>
</dbReference>
<keyword evidence="9" id="KW-1185">Reference proteome</keyword>
<dbReference type="GO" id="GO:0047837">
    <property type="term" value="F:D-xylose 1-dehydrogenase (NADP+) activity"/>
    <property type="evidence" value="ECO:0007669"/>
    <property type="project" value="UniProtKB-EC"/>
</dbReference>
<dbReference type="GeneID" id="27703159"/>
<evidence type="ECO:0000313" key="8">
    <source>
        <dbReference type="EMBL" id="KIW89377.1"/>
    </source>
</evidence>
<dbReference type="HOGENOM" id="CLU_023194_7_2_1"/>
<protein>
    <recommendedName>
        <fullName evidence="3">D-xylose 1-dehydrogenase (NADP(+), D-xylono-1,5-lactone-forming)</fullName>
        <ecNumber evidence="3">1.1.1.179</ecNumber>
    </recommendedName>
    <alternativeName>
        <fullName evidence="4">D-xylose-NADP dehydrogenase</fullName>
    </alternativeName>
</protein>
<proteinExistence type="inferred from homology"/>
<dbReference type="InterPro" id="IPR000683">
    <property type="entry name" value="Gfo/Idh/MocA-like_OxRdtase_N"/>
</dbReference>
<comment type="similarity">
    <text evidence="1">Belongs to the Gfo/Idh/MocA family.</text>
</comment>
<dbReference type="Gene3D" id="3.30.360.10">
    <property type="entry name" value="Dihydrodipicolinate Reductase, domain 2"/>
    <property type="match status" value="1"/>
</dbReference>
<feature type="domain" description="GFO/IDH/MocA-like oxidoreductase" evidence="7">
    <location>
        <begin position="172"/>
        <end position="293"/>
    </location>
</feature>
<dbReference type="InterPro" id="IPR055170">
    <property type="entry name" value="GFO_IDH_MocA-like_dom"/>
</dbReference>
<dbReference type="GO" id="GO:0000166">
    <property type="term" value="F:nucleotide binding"/>
    <property type="evidence" value="ECO:0007669"/>
    <property type="project" value="InterPro"/>
</dbReference>
<evidence type="ECO:0000256" key="3">
    <source>
        <dbReference type="ARBA" id="ARBA00038984"/>
    </source>
</evidence>
<sequence length="382" mass="42501">MASFIAQVLAQQPRHSKSPSPIMATEIPTCRWGIVSTGLISSWFVEDLVLNRPDAKAKHIIQCIGSSSLEKGKDFAAKHCPSASPTIYASYDQVYSDPDVDCVYIGTPHSFHKNNCLGAIAAGKNVLCEKSFTINAREAREVLDAAKKKGVYVHEAMWLRHRPLVTELRKLLFQDQVIGDVFRMSSDFSLLVHIPSLPDTSRYKDPNLGAGTLLDTGIYPLTWAFLALDPNTPENSERPTVFATQSHLHGVEVTSSILIQYQSTGRQGIVSSTTMSGGMGDVVCRIQGTEGYINVHGAAPSHPLSFTVYRRKENTKNDFESKHYDYPRIGRGFFYEADNTALDIAAGRKENEIMPWKETIRVMEIMDEIRKQGGTKYPQDEV</sequence>
<dbReference type="PANTHER" id="PTHR22604">
    <property type="entry name" value="OXIDOREDUCTASES"/>
    <property type="match status" value="1"/>
</dbReference>
<dbReference type="Gene3D" id="3.40.50.720">
    <property type="entry name" value="NAD(P)-binding Rossmann-like Domain"/>
    <property type="match status" value="1"/>
</dbReference>
<feature type="domain" description="Gfo/Idh/MocA-like oxidoreductase N-terminal" evidence="6">
    <location>
        <begin position="31"/>
        <end position="154"/>
    </location>
</feature>
<accession>A0A0D2FS30</accession>
<evidence type="ECO:0000259" key="6">
    <source>
        <dbReference type="Pfam" id="PF01408"/>
    </source>
</evidence>
<dbReference type="Proteomes" id="UP000053789">
    <property type="component" value="Unassembled WGS sequence"/>
</dbReference>
<dbReference type="EC" id="1.1.1.179" evidence="3"/>
<dbReference type="RefSeq" id="XP_016616046.1">
    <property type="nucleotide sequence ID" value="XM_016767948.1"/>
</dbReference>
<comment type="catalytic activity">
    <reaction evidence="5">
        <text>D-xylose + NADP(+) = D-xylono-1,5-lactone + NADPH + H(+)</text>
        <dbReference type="Rhea" id="RHEA:22000"/>
        <dbReference type="ChEBI" id="CHEBI:15378"/>
        <dbReference type="ChEBI" id="CHEBI:15867"/>
        <dbReference type="ChEBI" id="CHEBI:53455"/>
        <dbReference type="ChEBI" id="CHEBI:57783"/>
        <dbReference type="ChEBI" id="CHEBI:58349"/>
        <dbReference type="EC" id="1.1.1.179"/>
    </reaction>
</comment>
<keyword evidence="2" id="KW-0560">Oxidoreductase</keyword>
<evidence type="ECO:0000256" key="4">
    <source>
        <dbReference type="ARBA" id="ARBA00042988"/>
    </source>
</evidence>